<dbReference type="EMBL" id="JAODUP010000025">
    <property type="protein sequence ID" value="KAK2167679.1"/>
    <property type="molecule type" value="Genomic_DNA"/>
</dbReference>
<evidence type="ECO:0000259" key="20">
    <source>
        <dbReference type="PROSITE" id="PS50081"/>
    </source>
</evidence>
<dbReference type="EC" id="2.3.2.27" evidence="5 19"/>
<evidence type="ECO:0000256" key="16">
    <source>
        <dbReference type="ARBA" id="ARBA00023172"/>
    </source>
</evidence>
<evidence type="ECO:0000313" key="21">
    <source>
        <dbReference type="EMBL" id="KAK2167679.1"/>
    </source>
</evidence>
<evidence type="ECO:0000256" key="19">
    <source>
        <dbReference type="RuleBase" id="RU368018"/>
    </source>
</evidence>
<dbReference type="InterPro" id="IPR002219">
    <property type="entry name" value="PKC_DAG/PE"/>
</dbReference>
<dbReference type="Proteomes" id="UP001208570">
    <property type="component" value="Unassembled WGS sequence"/>
</dbReference>
<comment type="catalytic activity">
    <reaction evidence="1 19">
        <text>S-ubiquitinyl-[E2 ubiquitin-conjugating enzyme]-L-cysteine + [acceptor protein]-L-lysine = [E2 ubiquitin-conjugating enzyme]-L-cysteine + N(6)-ubiquitinyl-[acceptor protein]-L-lysine.</text>
        <dbReference type="EC" id="2.3.2.27"/>
    </reaction>
</comment>
<gene>
    <name evidence="21" type="ORF">LSH36_25g03061</name>
</gene>
<evidence type="ECO:0000256" key="13">
    <source>
        <dbReference type="ARBA" id="ARBA00022833"/>
    </source>
</evidence>
<evidence type="ECO:0000256" key="1">
    <source>
        <dbReference type="ARBA" id="ARBA00000900"/>
    </source>
</evidence>
<evidence type="ECO:0000256" key="9">
    <source>
        <dbReference type="ARBA" id="ARBA00022723"/>
    </source>
</evidence>
<sequence>MAMRDSHRMFLQGFMSHGILIARDVRKLYKTSCARFNEPHPDEGLAEFVKVINAAIKPIHLEIRKAISEDTGSHCYGLVNTRESEITKLASDYTVNELEFFKKMIEAIVESDTGTISTIDSLNLVHQVDKMAKKEAEFLLKKLERENWLNKNAEGVYSLSPRSLLELEQYLFDQYPESTVQCNMCKRICVQGQDCTECPVKLHKHCANTYFNKMEIKRCPGQNCNQCWIHETGTSSKNKGVLLF</sequence>
<keyword evidence="15" id="KW-0779">Telomere</keyword>
<evidence type="ECO:0000256" key="10">
    <source>
        <dbReference type="ARBA" id="ARBA00022763"/>
    </source>
</evidence>
<evidence type="ECO:0000256" key="17">
    <source>
        <dbReference type="ARBA" id="ARBA00023204"/>
    </source>
</evidence>
<proteinExistence type="inferred from homology"/>
<dbReference type="InterPro" id="IPR036388">
    <property type="entry name" value="WH-like_DNA-bd_sf"/>
</dbReference>
<evidence type="ECO:0000256" key="6">
    <source>
        <dbReference type="ARBA" id="ARBA00019422"/>
    </source>
</evidence>
<protein>
    <recommendedName>
        <fullName evidence="6 19">Non-structural maintenance of chromosomes element 1 homolog</fullName>
        <ecNumber evidence="5 19">2.3.2.27</ecNumber>
    </recommendedName>
</protein>
<comment type="subcellular location">
    <subcellularLocation>
        <location evidence="3">Chromosome</location>
        <location evidence="3">Telomere</location>
    </subcellularLocation>
    <subcellularLocation>
        <location evidence="2 19">Nucleus</location>
    </subcellularLocation>
</comment>
<dbReference type="GO" id="GO:0000724">
    <property type="term" value="P:double-strand break repair via homologous recombination"/>
    <property type="evidence" value="ECO:0007669"/>
    <property type="project" value="TreeGrafter"/>
</dbReference>
<keyword evidence="9 19" id="KW-0479">Metal-binding</keyword>
<dbReference type="GO" id="GO:0008270">
    <property type="term" value="F:zinc ion binding"/>
    <property type="evidence" value="ECO:0007669"/>
    <property type="project" value="UniProtKB-KW"/>
</dbReference>
<keyword evidence="7" id="KW-0158">Chromosome</keyword>
<dbReference type="PANTHER" id="PTHR20973">
    <property type="entry name" value="NON-SMC ELEMENT 1-RELATED"/>
    <property type="match status" value="1"/>
</dbReference>
<keyword evidence="8 19" id="KW-0808">Transferase</keyword>
<dbReference type="SUPFAM" id="SSF57889">
    <property type="entry name" value="Cysteine-rich domain"/>
    <property type="match status" value="1"/>
</dbReference>
<dbReference type="Pfam" id="PF08746">
    <property type="entry name" value="zf-RING-like"/>
    <property type="match status" value="1"/>
</dbReference>
<dbReference type="FunFam" id="1.10.10.10:FF:000270">
    <property type="entry name" value="Non-structural maintenance of chromosomes element 1 homolog"/>
    <property type="match status" value="1"/>
</dbReference>
<feature type="domain" description="Phorbol-ester/DAG-type" evidence="20">
    <location>
        <begin position="167"/>
        <end position="219"/>
    </location>
</feature>
<name>A0AAD9NHT8_9ANNE</name>
<evidence type="ECO:0000256" key="15">
    <source>
        <dbReference type="ARBA" id="ARBA00022895"/>
    </source>
</evidence>
<dbReference type="PANTHER" id="PTHR20973:SF0">
    <property type="entry name" value="NON-STRUCTURAL MAINTENANCE OF CHROMOSOMES ELEMENT 1 HOMOLOG"/>
    <property type="match status" value="1"/>
</dbReference>
<dbReference type="AlphaFoldDB" id="A0AAD9NHT8"/>
<dbReference type="Gene3D" id="3.90.1150.220">
    <property type="match status" value="1"/>
</dbReference>
<dbReference type="GO" id="GO:0030915">
    <property type="term" value="C:Smc5-Smc6 complex"/>
    <property type="evidence" value="ECO:0007669"/>
    <property type="project" value="UniProtKB-UniRule"/>
</dbReference>
<dbReference type="InterPro" id="IPR013083">
    <property type="entry name" value="Znf_RING/FYVE/PHD"/>
</dbReference>
<evidence type="ECO:0000256" key="14">
    <source>
        <dbReference type="ARBA" id="ARBA00022843"/>
    </source>
</evidence>
<dbReference type="Gene3D" id="1.10.10.10">
    <property type="entry name" value="Winged helix-like DNA-binding domain superfamily/Winged helix DNA-binding domain"/>
    <property type="match status" value="1"/>
</dbReference>
<evidence type="ECO:0000256" key="7">
    <source>
        <dbReference type="ARBA" id="ARBA00022454"/>
    </source>
</evidence>
<evidence type="ECO:0000256" key="11">
    <source>
        <dbReference type="ARBA" id="ARBA00022771"/>
    </source>
</evidence>
<keyword evidence="12 19" id="KW-0833">Ubl conjugation pathway</keyword>
<comment type="caution">
    <text evidence="21">The sequence shown here is derived from an EMBL/GenBank/DDBJ whole genome shotgun (WGS) entry which is preliminary data.</text>
</comment>
<dbReference type="InterPro" id="IPR011513">
    <property type="entry name" value="Nse1"/>
</dbReference>
<keyword evidence="11 19" id="KW-0863">Zinc-finger</keyword>
<evidence type="ECO:0000256" key="5">
    <source>
        <dbReference type="ARBA" id="ARBA00012483"/>
    </source>
</evidence>
<reference evidence="21" key="1">
    <citation type="journal article" date="2023" name="Mol. Biol. Evol.">
        <title>Third-Generation Sequencing Reveals the Adaptive Role of the Epigenome in Three Deep-Sea Polychaetes.</title>
        <authorList>
            <person name="Perez M."/>
            <person name="Aroh O."/>
            <person name="Sun Y."/>
            <person name="Lan Y."/>
            <person name="Juniper S.K."/>
            <person name="Young C.R."/>
            <person name="Angers B."/>
            <person name="Qian P.Y."/>
        </authorList>
    </citation>
    <scope>NUCLEOTIDE SEQUENCE</scope>
    <source>
        <strain evidence="21">P08H-3</strain>
    </source>
</reference>
<comment type="subunit">
    <text evidence="19">Component of the Smc5-Smc6 complex.</text>
</comment>
<dbReference type="InterPro" id="IPR046349">
    <property type="entry name" value="C1-like_sf"/>
</dbReference>
<dbReference type="Gene3D" id="3.30.40.10">
    <property type="entry name" value="Zinc/RING finger domain, C3HC4 (zinc finger)"/>
    <property type="match status" value="1"/>
</dbReference>
<dbReference type="Pfam" id="PF07574">
    <property type="entry name" value="SMC_Nse1"/>
    <property type="match status" value="1"/>
</dbReference>
<accession>A0AAD9NHT8</accession>
<evidence type="ECO:0000256" key="8">
    <source>
        <dbReference type="ARBA" id="ARBA00022679"/>
    </source>
</evidence>
<dbReference type="FunFam" id="3.90.1150.220:FF:000001">
    <property type="entry name" value="Non-structural maintenance of chromosomes element 1 homolog"/>
    <property type="match status" value="1"/>
</dbReference>
<dbReference type="InterPro" id="IPR014857">
    <property type="entry name" value="Nse1_RING_C4HC3-type"/>
</dbReference>
<evidence type="ECO:0000256" key="4">
    <source>
        <dbReference type="ARBA" id="ARBA00010258"/>
    </source>
</evidence>
<dbReference type="GO" id="GO:0061630">
    <property type="term" value="F:ubiquitin protein ligase activity"/>
    <property type="evidence" value="ECO:0007669"/>
    <property type="project" value="UniProtKB-EC"/>
</dbReference>
<keyword evidence="10 19" id="KW-0227">DNA damage</keyword>
<keyword evidence="22" id="KW-1185">Reference proteome</keyword>
<keyword evidence="14" id="KW-0832">Ubl conjugation</keyword>
<dbReference type="GO" id="GO:0000781">
    <property type="term" value="C:chromosome, telomeric region"/>
    <property type="evidence" value="ECO:0007669"/>
    <property type="project" value="UniProtKB-SubCell"/>
</dbReference>
<evidence type="ECO:0000256" key="18">
    <source>
        <dbReference type="ARBA" id="ARBA00023242"/>
    </source>
</evidence>
<keyword evidence="13 19" id="KW-0862">Zinc</keyword>
<evidence type="ECO:0000256" key="2">
    <source>
        <dbReference type="ARBA" id="ARBA00004123"/>
    </source>
</evidence>
<evidence type="ECO:0000256" key="12">
    <source>
        <dbReference type="ARBA" id="ARBA00022786"/>
    </source>
</evidence>
<keyword evidence="17 19" id="KW-0234">DNA repair</keyword>
<comment type="similarity">
    <text evidence="4 19">Belongs to the NSE1 family.</text>
</comment>
<organism evidence="21 22">
    <name type="scientific">Paralvinella palmiformis</name>
    <dbReference type="NCBI Taxonomy" id="53620"/>
    <lineage>
        <taxon>Eukaryota</taxon>
        <taxon>Metazoa</taxon>
        <taxon>Spiralia</taxon>
        <taxon>Lophotrochozoa</taxon>
        <taxon>Annelida</taxon>
        <taxon>Polychaeta</taxon>
        <taxon>Sedentaria</taxon>
        <taxon>Canalipalpata</taxon>
        <taxon>Terebellida</taxon>
        <taxon>Terebelliformia</taxon>
        <taxon>Alvinellidae</taxon>
        <taxon>Paralvinella</taxon>
    </lineage>
</organism>
<dbReference type="GO" id="GO:0005634">
    <property type="term" value="C:nucleus"/>
    <property type="evidence" value="ECO:0007669"/>
    <property type="project" value="UniProtKB-SubCell"/>
</dbReference>
<dbReference type="CDD" id="cd16493">
    <property type="entry name" value="RING-CH-C4HC3_NSE1"/>
    <property type="match status" value="1"/>
</dbReference>
<keyword evidence="16 19" id="KW-0233">DNA recombination</keyword>
<evidence type="ECO:0000313" key="22">
    <source>
        <dbReference type="Proteomes" id="UP001208570"/>
    </source>
</evidence>
<keyword evidence="18 19" id="KW-0539">Nucleus</keyword>
<dbReference type="PROSITE" id="PS50081">
    <property type="entry name" value="ZF_DAG_PE_2"/>
    <property type="match status" value="1"/>
</dbReference>
<evidence type="ECO:0000256" key="3">
    <source>
        <dbReference type="ARBA" id="ARBA00004574"/>
    </source>
</evidence>